<gene>
    <name evidence="1" type="ORF">BA195_01365</name>
</gene>
<dbReference type="RefSeq" id="WP_068701680.1">
    <property type="nucleotide sequence ID" value="NZ_CANNGK010000002.1"/>
</dbReference>
<sequence>MINKVKYNTQNIFLLLLLFISITILGQKKYTKINFKNGNIKAEGWILKTAKVKYWKFYYKNGNVKKEGHFKNNHPDKYWYFYRKDASKEKEGHFSNRKQNDWWLFYDKNGNVNHKCQLKDNQKNGYCLLYKNKKLTKASKFKNGKKIKEWDSFSSFKKENKLSDLQ</sequence>
<reference evidence="1 2" key="1">
    <citation type="submission" date="2016-06" db="EMBL/GenBank/DDBJ databases">
        <title>Draft Genome Sequence of Tenacibaculum soleae UCD-KL19.</title>
        <authorList>
            <person name="Eisen J.A."/>
            <person name="Coil D.A."/>
            <person name="Lujan K.M."/>
        </authorList>
    </citation>
    <scope>NUCLEOTIDE SEQUENCE [LARGE SCALE GENOMIC DNA]</scope>
    <source>
        <strain evidence="1 2">UCD-KL19</strain>
    </source>
</reference>
<dbReference type="SUPFAM" id="SSF82185">
    <property type="entry name" value="Histone H3 K4-specific methyltransferase SET7/9 N-terminal domain"/>
    <property type="match status" value="1"/>
</dbReference>
<evidence type="ECO:0000313" key="1">
    <source>
        <dbReference type="EMBL" id="OCK43381.1"/>
    </source>
</evidence>
<evidence type="ECO:0000313" key="2">
    <source>
        <dbReference type="Proteomes" id="UP000093186"/>
    </source>
</evidence>
<proteinExistence type="predicted"/>
<dbReference type="AlphaFoldDB" id="A0A1B9Y0Z5"/>
<comment type="caution">
    <text evidence="1">The sequence shown here is derived from an EMBL/GenBank/DDBJ whole genome shotgun (WGS) entry which is preliminary data.</text>
</comment>
<organism evidence="1 2">
    <name type="scientific">Tenacibaculum soleae</name>
    <dbReference type="NCBI Taxonomy" id="447689"/>
    <lineage>
        <taxon>Bacteria</taxon>
        <taxon>Pseudomonadati</taxon>
        <taxon>Bacteroidota</taxon>
        <taxon>Flavobacteriia</taxon>
        <taxon>Flavobacteriales</taxon>
        <taxon>Flavobacteriaceae</taxon>
        <taxon>Tenacibaculum</taxon>
    </lineage>
</organism>
<dbReference type="STRING" id="447689.BA195_01365"/>
<evidence type="ECO:0008006" key="3">
    <source>
        <dbReference type="Google" id="ProtNLM"/>
    </source>
</evidence>
<name>A0A1B9Y0Z5_9FLAO</name>
<protein>
    <recommendedName>
        <fullName evidence="3">Membrane-binding protein</fullName>
    </recommendedName>
</protein>
<dbReference type="Gene3D" id="3.90.930.1">
    <property type="match status" value="1"/>
</dbReference>
<accession>A0A1B9Y0Z5</accession>
<keyword evidence="2" id="KW-1185">Reference proteome</keyword>
<dbReference type="EMBL" id="MAKX01000001">
    <property type="protein sequence ID" value="OCK43381.1"/>
    <property type="molecule type" value="Genomic_DNA"/>
</dbReference>
<dbReference type="Proteomes" id="UP000093186">
    <property type="component" value="Unassembled WGS sequence"/>
</dbReference>